<keyword evidence="1" id="KW-0472">Membrane</keyword>
<reference evidence="2 3" key="1">
    <citation type="submission" date="2024-10" db="EMBL/GenBank/DDBJ databases">
        <title>Updated reference genomes for cyclostephanoid diatoms.</title>
        <authorList>
            <person name="Roberts W.R."/>
            <person name="Alverson A.J."/>
        </authorList>
    </citation>
    <scope>NUCLEOTIDE SEQUENCE [LARGE SCALE GENOMIC DNA]</scope>
    <source>
        <strain evidence="2 3">AJA232-27</strain>
    </source>
</reference>
<proteinExistence type="predicted"/>
<evidence type="ECO:0000313" key="2">
    <source>
        <dbReference type="EMBL" id="KAL3758412.1"/>
    </source>
</evidence>
<organism evidence="2 3">
    <name type="scientific">Discostella pseudostelligera</name>
    <dbReference type="NCBI Taxonomy" id="259834"/>
    <lineage>
        <taxon>Eukaryota</taxon>
        <taxon>Sar</taxon>
        <taxon>Stramenopiles</taxon>
        <taxon>Ochrophyta</taxon>
        <taxon>Bacillariophyta</taxon>
        <taxon>Coscinodiscophyceae</taxon>
        <taxon>Thalassiosirophycidae</taxon>
        <taxon>Stephanodiscales</taxon>
        <taxon>Stephanodiscaceae</taxon>
        <taxon>Discostella</taxon>
    </lineage>
</organism>
<gene>
    <name evidence="2" type="ORF">ACHAWU_006072</name>
</gene>
<accession>A0ABD3M427</accession>
<dbReference type="AlphaFoldDB" id="A0ABD3M427"/>
<dbReference type="SUPFAM" id="SSF53756">
    <property type="entry name" value="UDP-Glycosyltransferase/glycogen phosphorylase"/>
    <property type="match status" value="1"/>
</dbReference>
<dbReference type="Gene3D" id="3.40.50.2000">
    <property type="entry name" value="Glycogen Phosphorylase B"/>
    <property type="match status" value="1"/>
</dbReference>
<evidence type="ECO:0000256" key="1">
    <source>
        <dbReference type="SAM" id="Phobius"/>
    </source>
</evidence>
<protein>
    <submittedName>
        <fullName evidence="2">Uncharacterized protein</fullName>
    </submittedName>
</protein>
<name>A0ABD3M427_9STRA</name>
<comment type="caution">
    <text evidence="2">The sequence shown here is derived from an EMBL/GenBank/DDBJ whole genome shotgun (WGS) entry which is preliminary data.</text>
</comment>
<keyword evidence="1" id="KW-1133">Transmembrane helix</keyword>
<dbReference type="EMBL" id="JALLBG020000231">
    <property type="protein sequence ID" value="KAL3758412.1"/>
    <property type="molecule type" value="Genomic_DNA"/>
</dbReference>
<keyword evidence="1" id="KW-0812">Transmembrane</keyword>
<evidence type="ECO:0000313" key="3">
    <source>
        <dbReference type="Proteomes" id="UP001530293"/>
    </source>
</evidence>
<keyword evidence="3" id="KW-1185">Reference proteome</keyword>
<dbReference type="Proteomes" id="UP001530293">
    <property type="component" value="Unassembled WGS sequence"/>
</dbReference>
<sequence length="503" mass="57622">MVEIRSASTTPSCRGRLRLSQQVYIVLLIATLLLIILSTSIFGNIVQPSSVSDNHVHIRAIDNLRKTDAPSIGIDMEQPSIHERDTIEYKTYPGFIGEVSVKCGGHEARTCDECPQGNGASWCHGQCEWIDEKCVRSSQLEHLHPDYFRITARYAFQPVMNNNHVFVNVIMVRSPFRNRDDEDVYKFYRDEILFLGISSFESFPLKSPNPYSAKYESEYYLNMFPGFLHMMRDPNVYFPDSTKTILMSQSDFMLDEPQFFRQEHANDAKIYDFVYSGGVSRDQLFYFAQIIMHIITNSILFDQFQDQDVETDCVGWASYNKNFSFVREALEVMCSSEFNVTGVLVANKNKADTMACTIPAACDGKIVQTTFLDQDEFFDYLVKARWVFLPQICDASPRVSTQALSMDIPLLMNRNIMGGWKYVVPGRTGEFFHDMSDFKDSLRTILDNTRGGRRSNPYKPLEFVQKHYGNINAGPKLYEFVMTHWGDKIRFPEGTTALIPTGA</sequence>
<feature type="transmembrane region" description="Helical" evidence="1">
    <location>
        <begin position="23"/>
        <end position="46"/>
    </location>
</feature>